<feature type="domain" description="Orn/DAP/Arg decarboxylase 2 N-terminal" evidence="6">
    <location>
        <begin position="46"/>
        <end position="278"/>
    </location>
</feature>
<dbReference type="PANTHER" id="PTHR11482">
    <property type="entry name" value="ARGININE/DIAMINOPIMELATE/ORNITHINE DECARBOXYLASE"/>
    <property type="match status" value="1"/>
</dbReference>
<comment type="function">
    <text evidence="5">Catalyzes the first and rate-limiting step of polyamine biosynthesis that converts ornithine into putrescine, which is the precursor for the polyamines, spermidine and spermine. Polyamines are essential for cell proliferation and are implicated in cellular processes, ranging from DNA replication to apoptosis.</text>
</comment>
<accession>A0A315W9F9</accession>
<comment type="similarity">
    <text evidence="2">Belongs to the Orn/Lys/Arg decarboxylase class-II family.</text>
</comment>
<dbReference type="InterPro" id="IPR009006">
    <property type="entry name" value="Ala_racemase/Decarboxylase_C"/>
</dbReference>
<dbReference type="STRING" id="33528.ENSGAFP00000029323"/>
<dbReference type="Gene3D" id="2.40.37.10">
    <property type="entry name" value="Lyase, Ornithine Decarboxylase, Chain A, domain 1"/>
    <property type="match status" value="1"/>
</dbReference>
<comment type="caution">
    <text evidence="7">The sequence shown here is derived from an EMBL/GenBank/DDBJ whole genome shotgun (WGS) entry which is preliminary data.</text>
</comment>
<reference evidence="7 8" key="1">
    <citation type="journal article" date="2018" name="G3 (Bethesda)">
        <title>A High-Quality Reference Genome for the Invasive Mosquitofish Gambusia affinis Using a Chicago Library.</title>
        <authorList>
            <person name="Hoffberg S.L."/>
            <person name="Troendle N.J."/>
            <person name="Glenn T.C."/>
            <person name="Mahmud O."/>
            <person name="Louha S."/>
            <person name="Chalopin D."/>
            <person name="Bennetzen J.L."/>
            <person name="Mauricio R."/>
        </authorList>
    </citation>
    <scope>NUCLEOTIDE SEQUENCE [LARGE SCALE GENOMIC DNA]</scope>
    <source>
        <strain evidence="7">NE01/NJP1002.9</strain>
        <tissue evidence="7">Muscle</tissue>
    </source>
</reference>
<dbReference type="InterPro" id="IPR022644">
    <property type="entry name" value="De-COase2_N"/>
</dbReference>
<dbReference type="FunFam" id="3.20.20.10:FF:000005">
    <property type="entry name" value="Ornithine decarboxylase"/>
    <property type="match status" value="1"/>
</dbReference>
<evidence type="ECO:0000256" key="4">
    <source>
        <dbReference type="ARBA" id="ARBA00023239"/>
    </source>
</evidence>
<dbReference type="EMBL" id="NHOQ01000190">
    <property type="protein sequence ID" value="PWA32408.1"/>
    <property type="molecule type" value="Genomic_DNA"/>
</dbReference>
<dbReference type="Proteomes" id="UP000250572">
    <property type="component" value="Unassembled WGS sequence"/>
</dbReference>
<dbReference type="SUPFAM" id="SSF51419">
    <property type="entry name" value="PLP-binding barrel"/>
    <property type="match status" value="1"/>
</dbReference>
<dbReference type="InterPro" id="IPR029066">
    <property type="entry name" value="PLP-binding_barrel"/>
</dbReference>
<dbReference type="PANTHER" id="PTHR11482:SF7">
    <property type="entry name" value="ANTIZYME INHIBITOR 1"/>
    <property type="match status" value="1"/>
</dbReference>
<dbReference type="PRINTS" id="PR01182">
    <property type="entry name" value="ORNDCRBXLASE"/>
</dbReference>
<evidence type="ECO:0000256" key="2">
    <source>
        <dbReference type="ARBA" id="ARBA00008872"/>
    </source>
</evidence>
<protein>
    <recommendedName>
        <fullName evidence="6">Orn/DAP/Arg decarboxylase 2 N-terminal domain-containing protein</fullName>
    </recommendedName>
</protein>
<evidence type="ECO:0000256" key="5">
    <source>
        <dbReference type="ARBA" id="ARBA00037173"/>
    </source>
</evidence>
<keyword evidence="3" id="KW-0663">Pyridoxal phosphate</keyword>
<dbReference type="PRINTS" id="PR01179">
    <property type="entry name" value="ODADCRBXLASE"/>
</dbReference>
<dbReference type="AlphaFoldDB" id="A0A315W9F9"/>
<evidence type="ECO:0000256" key="1">
    <source>
        <dbReference type="ARBA" id="ARBA00001933"/>
    </source>
</evidence>
<dbReference type="GO" id="GO:0033387">
    <property type="term" value="P:putrescine biosynthetic process from arginine, via ornithine"/>
    <property type="evidence" value="ECO:0007669"/>
    <property type="project" value="TreeGrafter"/>
</dbReference>
<organism evidence="7 8">
    <name type="scientific">Gambusia affinis</name>
    <name type="common">Western mosquitofish</name>
    <name type="synonym">Heterandria affinis</name>
    <dbReference type="NCBI Taxonomy" id="33528"/>
    <lineage>
        <taxon>Eukaryota</taxon>
        <taxon>Metazoa</taxon>
        <taxon>Chordata</taxon>
        <taxon>Craniata</taxon>
        <taxon>Vertebrata</taxon>
        <taxon>Euteleostomi</taxon>
        <taxon>Actinopterygii</taxon>
        <taxon>Neopterygii</taxon>
        <taxon>Teleostei</taxon>
        <taxon>Neoteleostei</taxon>
        <taxon>Acanthomorphata</taxon>
        <taxon>Ovalentaria</taxon>
        <taxon>Atherinomorphae</taxon>
        <taxon>Cyprinodontiformes</taxon>
        <taxon>Poeciliidae</taxon>
        <taxon>Poeciliinae</taxon>
        <taxon>Gambusia</taxon>
    </lineage>
</organism>
<evidence type="ECO:0000313" key="8">
    <source>
        <dbReference type="Proteomes" id="UP000250572"/>
    </source>
</evidence>
<dbReference type="InterPro" id="IPR000183">
    <property type="entry name" value="Orn/DAP/Arg_de-COase"/>
</dbReference>
<evidence type="ECO:0000256" key="3">
    <source>
        <dbReference type="ARBA" id="ARBA00022898"/>
    </source>
</evidence>
<dbReference type="GO" id="GO:1902269">
    <property type="term" value="P:positive regulation of polyamine transmembrane transport"/>
    <property type="evidence" value="ECO:0007669"/>
    <property type="project" value="TreeGrafter"/>
</dbReference>
<name>A0A315W9F9_GAMAF</name>
<dbReference type="Gene3D" id="3.20.20.10">
    <property type="entry name" value="Alanine racemase"/>
    <property type="match status" value="1"/>
</dbReference>
<proteinExistence type="inferred from homology"/>
<sequence>MKGITDEPQYSVCLLDGGTALSDVINNHIEEQTLSEKSAFFVADLGAIMRQHVRWRTHMPQIRPYYAVRCNSSPAVIEVLAALGSGFTCSNKSELELVQSHGIPSEDIIYGGVCKQVSHIKHAAKNGIDLLVCDNEAELRKISRCHPNAKLLLQVSTEACNPDDEMGMTFGCSLKDCRRLLESAKELGVQVVGVRSHISCSCDDDQVYSHAISDARCIFDMGEEVGFNMNILDIGGGFSGSETQLEMINCAVMSMVDLYFPSSTGVSIIAEPGSFFVSTAFTLAVNVISKAVMARDCQDQKQSELSCNEEPEFQYYMSEGVYGSFSSKLSETVIATPSVHKNVSLDLPVFSSSLWGPSGDDLDQVVDHCLLPELHTGDWLLFPQAGAYTLGQPLFPPTDSTPPPVHYVISSRDWVEMQAAGVTNETTMKNFSWIPYFLGSCQTEAALAERLSEKGQQSLAFQQLVSHESIRRGDFNSNGCREVCGGADP</sequence>
<comment type="cofactor">
    <cofactor evidence="1">
        <name>pyridoxal 5'-phosphate</name>
        <dbReference type="ChEBI" id="CHEBI:597326"/>
    </cofactor>
</comment>
<dbReference type="GO" id="GO:0004586">
    <property type="term" value="F:ornithine decarboxylase activity"/>
    <property type="evidence" value="ECO:0007669"/>
    <property type="project" value="TreeGrafter"/>
</dbReference>
<dbReference type="GO" id="GO:0042177">
    <property type="term" value="P:negative regulation of protein catabolic process"/>
    <property type="evidence" value="ECO:0007669"/>
    <property type="project" value="TreeGrafter"/>
</dbReference>
<dbReference type="InterPro" id="IPR002433">
    <property type="entry name" value="Orn_de-COase"/>
</dbReference>
<evidence type="ECO:0000313" key="7">
    <source>
        <dbReference type="EMBL" id="PWA32408.1"/>
    </source>
</evidence>
<keyword evidence="4" id="KW-0456">Lyase</keyword>
<evidence type="ECO:0000259" key="6">
    <source>
        <dbReference type="Pfam" id="PF02784"/>
    </source>
</evidence>
<gene>
    <name evidence="7" type="ORF">CCH79_00011997</name>
</gene>
<dbReference type="SUPFAM" id="SSF50621">
    <property type="entry name" value="Alanine racemase C-terminal domain-like"/>
    <property type="match status" value="1"/>
</dbReference>
<dbReference type="GO" id="GO:0042978">
    <property type="term" value="F:ornithine decarboxylase activator activity"/>
    <property type="evidence" value="ECO:0007669"/>
    <property type="project" value="TreeGrafter"/>
</dbReference>
<dbReference type="GO" id="GO:0005737">
    <property type="term" value="C:cytoplasm"/>
    <property type="evidence" value="ECO:0007669"/>
    <property type="project" value="TreeGrafter"/>
</dbReference>
<keyword evidence="8" id="KW-1185">Reference proteome</keyword>
<dbReference type="Pfam" id="PF02784">
    <property type="entry name" value="Orn_Arg_deC_N"/>
    <property type="match status" value="1"/>
</dbReference>